<accession>A0AAV8Z1R3</accession>
<evidence type="ECO:0000313" key="7">
    <source>
        <dbReference type="Proteomes" id="UP001162162"/>
    </source>
</evidence>
<dbReference type="GO" id="GO:0061630">
    <property type="term" value="F:ubiquitin protein ligase activity"/>
    <property type="evidence" value="ECO:0007669"/>
    <property type="project" value="TreeGrafter"/>
</dbReference>
<dbReference type="InterPro" id="IPR004162">
    <property type="entry name" value="SINA-like_animal"/>
</dbReference>
<dbReference type="PROSITE" id="PS50089">
    <property type="entry name" value="ZF_RING_2"/>
    <property type="match status" value="1"/>
</dbReference>
<dbReference type="GO" id="GO:0008270">
    <property type="term" value="F:zinc ion binding"/>
    <property type="evidence" value="ECO:0007669"/>
    <property type="project" value="UniProtKB-KW"/>
</dbReference>
<feature type="domain" description="RING-type" evidence="5">
    <location>
        <begin position="285"/>
        <end position="320"/>
    </location>
</feature>
<protein>
    <recommendedName>
        <fullName evidence="5">RING-type domain-containing protein</fullName>
    </recommendedName>
</protein>
<dbReference type="GO" id="GO:0043161">
    <property type="term" value="P:proteasome-mediated ubiquitin-dependent protein catabolic process"/>
    <property type="evidence" value="ECO:0007669"/>
    <property type="project" value="TreeGrafter"/>
</dbReference>
<sequence length="383" mass="43351">MEVERRINTPSPDTLSTLKCSFCDCYLTVTPVSIVNLQGDAWKCGRCFYVKTEYSVPALLYEKIAADMTFPCSFGCGAELPFYVVRGHEGVCRHQPIKCPCGETVQMRSVVSHFHREHPGRISYARVVVEQPGNGRLVTRLLLTGRLAFLVYVLYERLAEIKVGVYALGENYNTYEAHLKVTTRSRSSQVTIPGRRIRKYCLRDNCPDCLLRTCQIEHHRYFDRDRNSPDNAAYKAMNFRVNTLSILNVLDPAYEDLTLIVEISKRDALEERTTKTECARKAWECPVCEGYLVGQVYVCPTGHSLCRSCKPKLMKCPLCEVKIGDSRNFTLEAIGETAVVACRHARRGCSFSGSLEEAVGHEGECSWEEEEERVAAKKRKTNA</sequence>
<dbReference type="GO" id="GO:0005737">
    <property type="term" value="C:cytoplasm"/>
    <property type="evidence" value="ECO:0007669"/>
    <property type="project" value="TreeGrafter"/>
</dbReference>
<dbReference type="InterPro" id="IPR013083">
    <property type="entry name" value="Znf_RING/FYVE/PHD"/>
</dbReference>
<evidence type="ECO:0000256" key="1">
    <source>
        <dbReference type="ARBA" id="ARBA00022723"/>
    </source>
</evidence>
<evidence type="ECO:0000256" key="2">
    <source>
        <dbReference type="ARBA" id="ARBA00022771"/>
    </source>
</evidence>
<dbReference type="Proteomes" id="UP001162162">
    <property type="component" value="Unassembled WGS sequence"/>
</dbReference>
<reference evidence="6" key="1">
    <citation type="journal article" date="2023" name="Insect Mol. Biol.">
        <title>Genome sequencing provides insights into the evolution of gene families encoding plant cell wall-degrading enzymes in longhorned beetles.</title>
        <authorList>
            <person name="Shin N.R."/>
            <person name="Okamura Y."/>
            <person name="Kirsch R."/>
            <person name="Pauchet Y."/>
        </authorList>
    </citation>
    <scope>NUCLEOTIDE SEQUENCE</scope>
    <source>
        <strain evidence="6">AMC_N1</strain>
    </source>
</reference>
<dbReference type="PANTHER" id="PTHR45877:SF2">
    <property type="entry name" value="E3 UBIQUITIN-PROTEIN LIGASE SINA-RELATED"/>
    <property type="match status" value="1"/>
</dbReference>
<proteinExistence type="predicted"/>
<keyword evidence="2 4" id="KW-0863">Zinc-finger</keyword>
<dbReference type="GO" id="GO:0031624">
    <property type="term" value="F:ubiquitin conjugating enzyme binding"/>
    <property type="evidence" value="ECO:0007669"/>
    <property type="project" value="TreeGrafter"/>
</dbReference>
<evidence type="ECO:0000259" key="5">
    <source>
        <dbReference type="PROSITE" id="PS50089"/>
    </source>
</evidence>
<dbReference type="InterPro" id="IPR001841">
    <property type="entry name" value="Znf_RING"/>
</dbReference>
<keyword evidence="1" id="KW-0479">Metal-binding</keyword>
<dbReference type="EMBL" id="JAPWTK010000020">
    <property type="protein sequence ID" value="KAJ8957860.1"/>
    <property type="molecule type" value="Genomic_DNA"/>
</dbReference>
<keyword evidence="3" id="KW-0862">Zinc</keyword>
<keyword evidence="7" id="KW-1185">Reference proteome</keyword>
<dbReference type="Pfam" id="PF21362">
    <property type="entry name" value="Sina_RING"/>
    <property type="match status" value="1"/>
</dbReference>
<evidence type="ECO:0000313" key="6">
    <source>
        <dbReference type="EMBL" id="KAJ8957860.1"/>
    </source>
</evidence>
<organism evidence="6 7">
    <name type="scientific">Aromia moschata</name>
    <dbReference type="NCBI Taxonomy" id="1265417"/>
    <lineage>
        <taxon>Eukaryota</taxon>
        <taxon>Metazoa</taxon>
        <taxon>Ecdysozoa</taxon>
        <taxon>Arthropoda</taxon>
        <taxon>Hexapoda</taxon>
        <taxon>Insecta</taxon>
        <taxon>Pterygota</taxon>
        <taxon>Neoptera</taxon>
        <taxon>Endopterygota</taxon>
        <taxon>Coleoptera</taxon>
        <taxon>Polyphaga</taxon>
        <taxon>Cucujiformia</taxon>
        <taxon>Chrysomeloidea</taxon>
        <taxon>Cerambycidae</taxon>
        <taxon>Cerambycinae</taxon>
        <taxon>Callichromatini</taxon>
        <taxon>Aromia</taxon>
    </lineage>
</organism>
<dbReference type="AlphaFoldDB" id="A0AAV8Z1R3"/>
<evidence type="ECO:0000256" key="4">
    <source>
        <dbReference type="PROSITE-ProRule" id="PRU00175"/>
    </source>
</evidence>
<dbReference type="InterPro" id="IPR049548">
    <property type="entry name" value="Sina-like_RING"/>
</dbReference>
<gene>
    <name evidence="6" type="ORF">NQ318_001856</name>
</gene>
<comment type="caution">
    <text evidence="6">The sequence shown here is derived from an EMBL/GenBank/DDBJ whole genome shotgun (WGS) entry which is preliminary data.</text>
</comment>
<evidence type="ECO:0000256" key="3">
    <source>
        <dbReference type="ARBA" id="ARBA00022833"/>
    </source>
</evidence>
<dbReference type="Gene3D" id="3.30.40.10">
    <property type="entry name" value="Zinc/RING finger domain, C3HC4 (zinc finger)"/>
    <property type="match status" value="2"/>
</dbReference>
<dbReference type="PANTHER" id="PTHR45877">
    <property type="entry name" value="E3 UBIQUITIN-PROTEIN LIGASE SIAH2"/>
    <property type="match status" value="1"/>
</dbReference>
<name>A0AAV8Z1R3_9CUCU</name>
<dbReference type="SUPFAM" id="SSF49599">
    <property type="entry name" value="TRAF domain-like"/>
    <property type="match status" value="1"/>
</dbReference>
<dbReference type="SUPFAM" id="SSF57850">
    <property type="entry name" value="RING/U-box"/>
    <property type="match status" value="1"/>
</dbReference>